<feature type="domain" description="Response regulatory" evidence="9">
    <location>
        <begin position="3"/>
        <end position="120"/>
    </location>
</feature>
<dbReference type="GO" id="GO:0008984">
    <property type="term" value="F:protein-glutamate methylesterase activity"/>
    <property type="evidence" value="ECO:0007669"/>
    <property type="project" value="UniProtKB-EC"/>
</dbReference>
<feature type="active site" evidence="6">
    <location>
        <position position="174"/>
    </location>
</feature>
<name>A0A0E3ZGA9_9BACT</name>
<feature type="active site" evidence="6">
    <location>
        <position position="300"/>
    </location>
</feature>
<dbReference type="EMBL" id="CP009621">
    <property type="protein sequence ID" value="AKD04868.1"/>
    <property type="molecule type" value="Genomic_DNA"/>
</dbReference>
<comment type="catalytic activity">
    <reaction evidence="5">
        <text>[protein]-L-glutamate 5-O-methyl ester + H2O = L-glutamyl-[protein] + methanol + H(+)</text>
        <dbReference type="Rhea" id="RHEA:23236"/>
        <dbReference type="Rhea" id="RHEA-COMP:10208"/>
        <dbReference type="Rhea" id="RHEA-COMP:10311"/>
        <dbReference type="ChEBI" id="CHEBI:15377"/>
        <dbReference type="ChEBI" id="CHEBI:15378"/>
        <dbReference type="ChEBI" id="CHEBI:17790"/>
        <dbReference type="ChEBI" id="CHEBI:29973"/>
        <dbReference type="ChEBI" id="CHEBI:82795"/>
        <dbReference type="EC" id="3.1.1.61"/>
    </reaction>
</comment>
<keyword evidence="8" id="KW-0175">Coiled coil</keyword>
<keyword evidence="2 6" id="KW-0145">Chemotaxis</keyword>
<dbReference type="SUPFAM" id="SSF52172">
    <property type="entry name" value="CheY-like"/>
    <property type="match status" value="1"/>
</dbReference>
<dbReference type="PROSITE" id="PS50110">
    <property type="entry name" value="RESPONSE_REGULATORY"/>
    <property type="match status" value="1"/>
</dbReference>
<proteinExistence type="predicted"/>
<dbReference type="Proteomes" id="UP000033109">
    <property type="component" value="Chromosome"/>
</dbReference>
<organism evidence="11 12">
    <name type="scientific">Pontibacter korlensis</name>
    <dbReference type="NCBI Taxonomy" id="400092"/>
    <lineage>
        <taxon>Bacteria</taxon>
        <taxon>Pseudomonadati</taxon>
        <taxon>Bacteroidota</taxon>
        <taxon>Cytophagia</taxon>
        <taxon>Cytophagales</taxon>
        <taxon>Hymenobacteraceae</taxon>
        <taxon>Pontibacter</taxon>
    </lineage>
</organism>
<dbReference type="Pfam" id="PF01339">
    <property type="entry name" value="CheB_methylest"/>
    <property type="match status" value="1"/>
</dbReference>
<dbReference type="GO" id="GO:0005737">
    <property type="term" value="C:cytoplasm"/>
    <property type="evidence" value="ECO:0007669"/>
    <property type="project" value="InterPro"/>
</dbReference>
<dbReference type="Gene3D" id="3.40.50.180">
    <property type="entry name" value="Methylesterase CheB, C-terminal domain"/>
    <property type="match status" value="1"/>
</dbReference>
<feature type="domain" description="CheB-type methylesterase" evidence="10">
    <location>
        <begin position="162"/>
        <end position="358"/>
    </location>
</feature>
<evidence type="ECO:0000259" key="9">
    <source>
        <dbReference type="PROSITE" id="PS50110"/>
    </source>
</evidence>
<evidence type="ECO:0000256" key="7">
    <source>
        <dbReference type="PROSITE-ProRule" id="PRU00169"/>
    </source>
</evidence>
<dbReference type="SUPFAM" id="SSF52738">
    <property type="entry name" value="Methylesterase CheB, C-terminal domain"/>
    <property type="match status" value="1"/>
</dbReference>
<dbReference type="PATRIC" id="fig|400092.3.peg.4246"/>
<evidence type="ECO:0000259" key="10">
    <source>
        <dbReference type="PROSITE" id="PS50122"/>
    </source>
</evidence>
<dbReference type="InterPro" id="IPR000673">
    <property type="entry name" value="Sig_transdc_resp-reg_Me-estase"/>
</dbReference>
<dbReference type="Gene3D" id="3.40.50.2300">
    <property type="match status" value="1"/>
</dbReference>
<dbReference type="STRING" id="400092.PKOR_19415"/>
<dbReference type="KEGG" id="pko:PKOR_19415"/>
<dbReference type="GO" id="GO:0006935">
    <property type="term" value="P:chemotaxis"/>
    <property type="evidence" value="ECO:0007669"/>
    <property type="project" value="UniProtKB-UniRule"/>
</dbReference>
<dbReference type="HOGENOM" id="CLU_000445_51_0_10"/>
<evidence type="ECO:0000256" key="5">
    <source>
        <dbReference type="ARBA" id="ARBA00048267"/>
    </source>
</evidence>
<dbReference type="InterPro" id="IPR008248">
    <property type="entry name" value="CheB-like"/>
</dbReference>
<dbReference type="InterPro" id="IPR001789">
    <property type="entry name" value="Sig_transdc_resp-reg_receiver"/>
</dbReference>
<evidence type="ECO:0000256" key="2">
    <source>
        <dbReference type="ARBA" id="ARBA00022500"/>
    </source>
</evidence>
<dbReference type="CDD" id="cd16432">
    <property type="entry name" value="CheB_Rec"/>
    <property type="match status" value="1"/>
</dbReference>
<dbReference type="EC" id="3.1.1.61" evidence="4"/>
<feature type="active site" evidence="6">
    <location>
        <position position="201"/>
    </location>
</feature>
<dbReference type="PANTHER" id="PTHR42872">
    <property type="entry name" value="PROTEIN-GLUTAMATE METHYLESTERASE/PROTEIN-GLUTAMINE GLUTAMINASE"/>
    <property type="match status" value="1"/>
</dbReference>
<dbReference type="InterPro" id="IPR035909">
    <property type="entry name" value="CheB_C"/>
</dbReference>
<dbReference type="Pfam" id="PF00072">
    <property type="entry name" value="Response_reg"/>
    <property type="match status" value="1"/>
</dbReference>
<accession>A0A0E3ZGA9</accession>
<dbReference type="PROSITE" id="PS50122">
    <property type="entry name" value="CHEB"/>
    <property type="match status" value="1"/>
</dbReference>
<reference evidence="11 12" key="1">
    <citation type="journal article" date="2015" name="Sci. Rep.">
        <title>Unraveling adaptation of Pontibacter korlensis to radiation and infertility in desert through complete genome and comparative transcriptomic analysis.</title>
        <authorList>
            <person name="Dai J."/>
            <person name="Dai W."/>
            <person name="Qiu C."/>
            <person name="Yang Z."/>
            <person name="Zhang Y."/>
            <person name="Zhou M."/>
            <person name="Zhang L."/>
            <person name="Fang C."/>
            <person name="Gao Q."/>
            <person name="Yang Q."/>
            <person name="Li X."/>
            <person name="Wang Z."/>
            <person name="Wang Z."/>
            <person name="Jia Z."/>
            <person name="Chen X."/>
        </authorList>
    </citation>
    <scope>NUCLEOTIDE SEQUENCE [LARGE SCALE GENOMIC DNA]</scope>
    <source>
        <strain evidence="11 12">X14-1T</strain>
    </source>
</reference>
<evidence type="ECO:0000256" key="8">
    <source>
        <dbReference type="SAM" id="Coils"/>
    </source>
</evidence>
<dbReference type="AlphaFoldDB" id="A0A0E3ZGA9"/>
<protein>
    <recommendedName>
        <fullName evidence="4">protein-glutamate methylesterase</fullName>
        <ecNumber evidence="4">3.1.1.61</ecNumber>
    </recommendedName>
</protein>
<dbReference type="InterPro" id="IPR011006">
    <property type="entry name" value="CheY-like_superfamily"/>
</dbReference>
<dbReference type="PANTHER" id="PTHR42872:SF6">
    <property type="entry name" value="PROTEIN-GLUTAMATE METHYLESTERASE_PROTEIN-GLUTAMINE GLUTAMINASE"/>
    <property type="match status" value="1"/>
</dbReference>
<evidence type="ECO:0000313" key="12">
    <source>
        <dbReference type="Proteomes" id="UP000033109"/>
    </source>
</evidence>
<keyword evidence="1" id="KW-0963">Cytoplasm</keyword>
<evidence type="ECO:0000256" key="1">
    <source>
        <dbReference type="ARBA" id="ARBA00022490"/>
    </source>
</evidence>
<dbReference type="OrthoDB" id="1524092at2"/>
<feature type="coiled-coil region" evidence="8">
    <location>
        <begin position="127"/>
        <end position="154"/>
    </location>
</feature>
<keyword evidence="12" id="KW-1185">Reference proteome</keyword>
<keyword evidence="7" id="KW-0597">Phosphoprotein</keyword>
<evidence type="ECO:0000313" key="11">
    <source>
        <dbReference type="EMBL" id="AKD04868.1"/>
    </source>
</evidence>
<evidence type="ECO:0000256" key="6">
    <source>
        <dbReference type="PROSITE-ProRule" id="PRU00050"/>
    </source>
</evidence>
<gene>
    <name evidence="11" type="ORF">PKOR_19415</name>
</gene>
<evidence type="ECO:0000256" key="4">
    <source>
        <dbReference type="ARBA" id="ARBA00039140"/>
    </source>
</evidence>
<sequence length="375" mass="41015">MLRVLIADGSSYSRLVLQDIIGSADGVQVTDLAADGGELLEKLKVDKAELVVLDYDLPNNEDLLVLKRIFSEVPVPVLLLLQQEQLTLEMLKQAVELGVYGVVLKPGNSRYYTNYRSIAQEVLRKVLAVRQTELYDTQQRLKQLQQEVVFLKEASQLGRQNNSTADTVIVIGASTGGTQAVESIVKQLSPDLNASVLVALHLPQNFTRTYSERLRSLTPLKVVEGHRGVKLCPGKIIVAPGGCNMVVESIMGSRENLMVSFTDEEPVLYDQPSIDLLMRSVAQSAVKQVVGVILTGMGKDGTSGASYIRSRGGIVVAQNEETSAIFGMAKSAIDSGYINKVLPLPEIPQFLNRFVAGQQQVRVTDSKYEIERTGI</sequence>
<keyword evidence="3 6" id="KW-0378">Hydrolase</keyword>
<dbReference type="GO" id="GO:0000156">
    <property type="term" value="F:phosphorelay response regulator activity"/>
    <property type="evidence" value="ECO:0007669"/>
    <property type="project" value="InterPro"/>
</dbReference>
<dbReference type="PIRSF" id="PIRSF000876">
    <property type="entry name" value="RR_chemtxs_CheB"/>
    <property type="match status" value="1"/>
</dbReference>
<feature type="modified residue" description="4-aspartylphosphate" evidence="7">
    <location>
        <position position="54"/>
    </location>
</feature>
<dbReference type="RefSeq" id="WP_046312883.1">
    <property type="nucleotide sequence ID" value="NZ_CBCSCY010000041.1"/>
</dbReference>
<evidence type="ECO:0000256" key="3">
    <source>
        <dbReference type="ARBA" id="ARBA00022801"/>
    </source>
</evidence>